<organism evidence="1 2">
    <name type="scientific">Rubroshorea leprosula</name>
    <dbReference type="NCBI Taxonomy" id="152421"/>
    <lineage>
        <taxon>Eukaryota</taxon>
        <taxon>Viridiplantae</taxon>
        <taxon>Streptophyta</taxon>
        <taxon>Embryophyta</taxon>
        <taxon>Tracheophyta</taxon>
        <taxon>Spermatophyta</taxon>
        <taxon>Magnoliopsida</taxon>
        <taxon>eudicotyledons</taxon>
        <taxon>Gunneridae</taxon>
        <taxon>Pentapetalae</taxon>
        <taxon>rosids</taxon>
        <taxon>malvids</taxon>
        <taxon>Malvales</taxon>
        <taxon>Dipterocarpaceae</taxon>
        <taxon>Rubroshorea</taxon>
    </lineage>
</organism>
<proteinExistence type="predicted"/>
<dbReference type="Proteomes" id="UP001054252">
    <property type="component" value="Unassembled WGS sequence"/>
</dbReference>
<comment type="caution">
    <text evidence="1">The sequence shown here is derived from an EMBL/GenBank/DDBJ whole genome shotgun (WGS) entry which is preliminary data.</text>
</comment>
<protein>
    <submittedName>
        <fullName evidence="1">Uncharacterized protein</fullName>
    </submittedName>
</protein>
<evidence type="ECO:0000313" key="1">
    <source>
        <dbReference type="EMBL" id="GKV50840.1"/>
    </source>
</evidence>
<dbReference type="EMBL" id="BPVZ01000400">
    <property type="protein sequence ID" value="GKV50840.1"/>
    <property type="molecule type" value="Genomic_DNA"/>
</dbReference>
<reference evidence="1 2" key="1">
    <citation type="journal article" date="2021" name="Commun. Biol.">
        <title>The genome of Shorea leprosula (Dipterocarpaceae) highlights the ecological relevance of drought in aseasonal tropical rainforests.</title>
        <authorList>
            <person name="Ng K.K.S."/>
            <person name="Kobayashi M.J."/>
            <person name="Fawcett J.A."/>
            <person name="Hatakeyama M."/>
            <person name="Paape T."/>
            <person name="Ng C.H."/>
            <person name="Ang C.C."/>
            <person name="Tnah L.H."/>
            <person name="Lee C.T."/>
            <person name="Nishiyama T."/>
            <person name="Sese J."/>
            <person name="O'Brien M.J."/>
            <person name="Copetti D."/>
            <person name="Mohd Noor M.I."/>
            <person name="Ong R.C."/>
            <person name="Putra M."/>
            <person name="Sireger I.Z."/>
            <person name="Indrioko S."/>
            <person name="Kosugi Y."/>
            <person name="Izuno A."/>
            <person name="Isagi Y."/>
            <person name="Lee S.L."/>
            <person name="Shimizu K.K."/>
        </authorList>
    </citation>
    <scope>NUCLEOTIDE SEQUENCE [LARGE SCALE GENOMIC DNA]</scope>
    <source>
        <strain evidence="1">214</strain>
    </source>
</reference>
<name>A0AAV5MLY3_9ROSI</name>
<sequence>MLRFFFNWDLLLRCALFSDSGYLPCITWIGVMRS</sequence>
<dbReference type="AlphaFoldDB" id="A0AAV5MLY3"/>
<keyword evidence="2" id="KW-1185">Reference proteome</keyword>
<gene>
    <name evidence="1" type="ORF">SLEP1_g57523</name>
</gene>
<accession>A0AAV5MLY3</accession>
<evidence type="ECO:0000313" key="2">
    <source>
        <dbReference type="Proteomes" id="UP001054252"/>
    </source>
</evidence>